<sequence length="547" mass="61952">MAAKQPRIAKIGDRDVRHDLLTSHSVPVSEGSLMECVTGFGKEWWGKYCKKLRMNDNPNKLRRLYNGRNATEILRPEYLYHSFNFSAPSTLRTYDGISSKINTNTAPVYCLEGKSHVKRLRPDNKRVHPYKKPCGDYATSTTNLPDQLLWPRTSNKSDSSDSEGVSPENSSSPSLSYVSRYSSESTSQSFDPKSHVNDVQSIRESNTSHPRSHSHGQAEQIRRSRESITFALIDAQLSIPPLSQVRDMYLQTRSGCGTSNSTARTTKKANLSVVHTVVRFRIKEYLIELREHIRRSLDTLFYNLVENYDAKSRDTLATEILGLPSRLCSPDCDFCSDLLPRNERCRTQSYDSNRPNKYPSQLLAQMSSTSRSPSPLSIRPQISISLPTNETLRSHTPPDSASYVGSDIEVLPDVKPVESCFSDNTNAIFNTRLNQSLFLDSSSVLERPLPSYHINVFDSRNHKRVRLDSTSLRLSNEFDYTDWTSDDIDFGPCGEELVDLHSLVFDSSSDVPSKLDETFFDPAYDVGDLMHHFTMDKYHSFQLAISP</sequence>
<organism evidence="2">
    <name type="scientific">Schistosoma haematobium</name>
    <name type="common">Blood fluke</name>
    <dbReference type="NCBI Taxonomy" id="6185"/>
    <lineage>
        <taxon>Eukaryota</taxon>
        <taxon>Metazoa</taxon>
        <taxon>Spiralia</taxon>
        <taxon>Lophotrochozoa</taxon>
        <taxon>Platyhelminthes</taxon>
        <taxon>Trematoda</taxon>
        <taxon>Digenea</taxon>
        <taxon>Strigeidida</taxon>
        <taxon>Schistosomatoidea</taxon>
        <taxon>Schistosomatidae</taxon>
        <taxon>Schistosoma</taxon>
    </lineage>
</organism>
<name>A0A094ZQS2_SCHHA</name>
<protein>
    <submittedName>
        <fullName evidence="2">Uncharacterized protein</fullName>
    </submittedName>
</protein>
<evidence type="ECO:0000313" key="2">
    <source>
        <dbReference type="EMBL" id="KGB36492.1"/>
    </source>
</evidence>
<feature type="compositionally biased region" description="Polar residues" evidence="1">
    <location>
        <begin position="197"/>
        <end position="209"/>
    </location>
</feature>
<feature type="compositionally biased region" description="Low complexity" evidence="1">
    <location>
        <begin position="162"/>
        <end position="189"/>
    </location>
</feature>
<gene>
    <name evidence="2" type="ORF">MS3_04790</name>
</gene>
<dbReference type="AlphaFoldDB" id="A0A094ZQS2"/>
<feature type="region of interest" description="Disordered" evidence="1">
    <location>
        <begin position="145"/>
        <end position="221"/>
    </location>
</feature>
<evidence type="ECO:0000256" key="1">
    <source>
        <dbReference type="SAM" id="MobiDB-lite"/>
    </source>
</evidence>
<dbReference type="EMBL" id="KL250781">
    <property type="protein sequence ID" value="KGB36492.1"/>
    <property type="molecule type" value="Genomic_DNA"/>
</dbReference>
<reference evidence="2" key="1">
    <citation type="journal article" date="2012" name="Nat. Genet.">
        <title>Whole-genome sequence of Schistosoma haematobium.</title>
        <authorList>
            <person name="Young N.D."/>
            <person name="Jex A.R."/>
            <person name="Li B."/>
            <person name="Liu S."/>
            <person name="Yang L."/>
            <person name="Xiong Z."/>
            <person name="Li Y."/>
            <person name="Cantacessi C."/>
            <person name="Hall R.S."/>
            <person name="Xu X."/>
            <person name="Chen F."/>
            <person name="Wu X."/>
            <person name="Zerlotini A."/>
            <person name="Oliveira G."/>
            <person name="Hofmann A."/>
            <person name="Zhang G."/>
            <person name="Fang X."/>
            <person name="Kang Y."/>
            <person name="Campbell B.E."/>
            <person name="Loukas A."/>
            <person name="Ranganathan S."/>
            <person name="Rollinson D."/>
            <person name="Rinaldi G."/>
            <person name="Brindley P.J."/>
            <person name="Yang H."/>
            <person name="Wang J."/>
            <person name="Wang J."/>
            <person name="Gasser R.B."/>
        </authorList>
    </citation>
    <scope>NUCLEOTIDE SEQUENCE [LARGE SCALE GENOMIC DNA]</scope>
</reference>
<accession>A0A094ZQS2</accession>
<proteinExistence type="predicted"/>